<keyword evidence="3" id="KW-1133">Transmembrane helix</keyword>
<dbReference type="InterPro" id="IPR058792">
    <property type="entry name" value="Beta-barrel_RND_2"/>
</dbReference>
<dbReference type="Gene3D" id="2.40.50.100">
    <property type="match status" value="1"/>
</dbReference>
<evidence type="ECO:0000313" key="6">
    <source>
        <dbReference type="EMBL" id="PIE34862.1"/>
    </source>
</evidence>
<feature type="domain" description="Multidrug resistance protein MdtA-like alpha-helical hairpin" evidence="4">
    <location>
        <begin position="145"/>
        <end position="204"/>
    </location>
</feature>
<proteinExistence type="inferred from homology"/>
<dbReference type="PANTHER" id="PTHR30469:SF15">
    <property type="entry name" value="HLYD FAMILY OF SECRETION PROTEINS"/>
    <property type="match status" value="1"/>
</dbReference>
<dbReference type="PANTHER" id="PTHR30469">
    <property type="entry name" value="MULTIDRUG RESISTANCE PROTEIN MDTA"/>
    <property type="match status" value="1"/>
</dbReference>
<dbReference type="GO" id="GO:0015562">
    <property type="term" value="F:efflux transmembrane transporter activity"/>
    <property type="evidence" value="ECO:0007669"/>
    <property type="project" value="TreeGrafter"/>
</dbReference>
<accession>A0A2G6KIM6</accession>
<dbReference type="Proteomes" id="UP000230821">
    <property type="component" value="Unassembled WGS sequence"/>
</dbReference>
<feature type="domain" description="CusB-like beta-barrel" evidence="5">
    <location>
        <begin position="250"/>
        <end position="321"/>
    </location>
</feature>
<keyword evidence="2" id="KW-0175">Coiled coil</keyword>
<name>A0A2G6KIM6_9BACT</name>
<evidence type="ECO:0000256" key="1">
    <source>
        <dbReference type="ARBA" id="ARBA00009477"/>
    </source>
</evidence>
<dbReference type="FunFam" id="2.40.30.170:FF:000010">
    <property type="entry name" value="Efflux RND transporter periplasmic adaptor subunit"/>
    <property type="match status" value="1"/>
</dbReference>
<dbReference type="EMBL" id="PDSK01000073">
    <property type="protein sequence ID" value="PIE34862.1"/>
    <property type="molecule type" value="Genomic_DNA"/>
</dbReference>
<evidence type="ECO:0000313" key="7">
    <source>
        <dbReference type="Proteomes" id="UP000230821"/>
    </source>
</evidence>
<comment type="caution">
    <text evidence="6">The sequence shown here is derived from an EMBL/GenBank/DDBJ whole genome shotgun (WGS) entry which is preliminary data.</text>
</comment>
<evidence type="ECO:0000259" key="4">
    <source>
        <dbReference type="Pfam" id="PF25876"/>
    </source>
</evidence>
<dbReference type="InterPro" id="IPR058624">
    <property type="entry name" value="MdtA-like_HH"/>
</dbReference>
<evidence type="ECO:0000259" key="5">
    <source>
        <dbReference type="Pfam" id="PF25954"/>
    </source>
</evidence>
<dbReference type="AlphaFoldDB" id="A0A2G6KIM6"/>
<dbReference type="NCBIfam" id="TIGR01730">
    <property type="entry name" value="RND_mfp"/>
    <property type="match status" value="1"/>
</dbReference>
<feature type="transmembrane region" description="Helical" evidence="3">
    <location>
        <begin position="17"/>
        <end position="38"/>
    </location>
</feature>
<dbReference type="Pfam" id="PF25954">
    <property type="entry name" value="Beta-barrel_RND_2"/>
    <property type="match status" value="1"/>
</dbReference>
<protein>
    <submittedName>
        <fullName evidence="6">Uncharacterized protein</fullName>
    </submittedName>
</protein>
<evidence type="ECO:0000256" key="2">
    <source>
        <dbReference type="SAM" id="Coils"/>
    </source>
</evidence>
<keyword evidence="3" id="KW-0472">Membrane</keyword>
<dbReference type="InterPro" id="IPR006143">
    <property type="entry name" value="RND_pump_MFP"/>
</dbReference>
<evidence type="ECO:0000256" key="3">
    <source>
        <dbReference type="SAM" id="Phobius"/>
    </source>
</evidence>
<dbReference type="Gene3D" id="2.40.30.170">
    <property type="match status" value="1"/>
</dbReference>
<sequence>MINCEILREQKTMIKKILTLGLVVVAAMAGGFLAMTVFSTKNAVVEDVNASPQSIEQIQEEQGKPVRVSQVAQETIEITQTFYGTAIPYAEANIQTKHGGQITFLKGQEGDRVEAGEVVMRLDNTDSKLQRQQALASKNSALQNVNQAESNFQTVQTDLQRYQQLLKDGFVSKQNVDTMRNQVQVAQANLQSAREQVKNAEAQIKLLDNTLHDLKVTAPISGIIDEKHFNLNEIAGPKAVIFHVVDIDRVYIEVEVPETYISDIQEQMAVTIYFDSLDGREFTGVVERIIPTGNRQSRNFIAKVLVENPEHLIKPSMFARICVCLEEIPNALVIDKKTLLKEGEDYYVFKVDNNQAQKVPVDVKHRDGQSIAVLSNDLHASDQIVIEGVKMLNSNDRVKIL</sequence>
<organism evidence="6 7">
    <name type="scientific">candidate division KSB3 bacterium</name>
    <dbReference type="NCBI Taxonomy" id="2044937"/>
    <lineage>
        <taxon>Bacteria</taxon>
        <taxon>candidate division KSB3</taxon>
    </lineage>
</organism>
<gene>
    <name evidence="6" type="ORF">CSA56_06490</name>
</gene>
<dbReference type="SUPFAM" id="SSF111369">
    <property type="entry name" value="HlyD-like secretion proteins"/>
    <property type="match status" value="1"/>
</dbReference>
<feature type="coiled-coil region" evidence="2">
    <location>
        <begin position="131"/>
        <end position="217"/>
    </location>
</feature>
<dbReference type="GO" id="GO:1990281">
    <property type="term" value="C:efflux pump complex"/>
    <property type="evidence" value="ECO:0007669"/>
    <property type="project" value="TreeGrafter"/>
</dbReference>
<reference evidence="6 7" key="1">
    <citation type="submission" date="2017-10" db="EMBL/GenBank/DDBJ databases">
        <title>Novel microbial diversity and functional potential in the marine mammal oral microbiome.</title>
        <authorList>
            <person name="Dudek N.K."/>
            <person name="Sun C.L."/>
            <person name="Burstein D."/>
            <person name="Kantor R.S."/>
            <person name="Aliaga Goltsman D.S."/>
            <person name="Bik E.M."/>
            <person name="Thomas B.C."/>
            <person name="Banfield J.F."/>
            <person name="Relman D.A."/>
        </authorList>
    </citation>
    <scope>NUCLEOTIDE SEQUENCE [LARGE SCALE GENOMIC DNA]</scope>
    <source>
        <strain evidence="6">DOLJORAL78_47_16</strain>
    </source>
</reference>
<dbReference type="Gene3D" id="2.40.420.20">
    <property type="match status" value="1"/>
</dbReference>
<keyword evidence="3" id="KW-0812">Transmembrane</keyword>
<dbReference type="Pfam" id="PF25876">
    <property type="entry name" value="HH_MFP_RND"/>
    <property type="match status" value="1"/>
</dbReference>
<dbReference type="Gene3D" id="1.10.287.470">
    <property type="entry name" value="Helix hairpin bin"/>
    <property type="match status" value="1"/>
</dbReference>
<comment type="similarity">
    <text evidence="1">Belongs to the membrane fusion protein (MFP) (TC 8.A.1) family.</text>
</comment>